<dbReference type="Pfam" id="PF07148">
    <property type="entry name" value="MalM"/>
    <property type="match status" value="1"/>
</dbReference>
<feature type="signal peptide" evidence="1">
    <location>
        <begin position="1"/>
        <end position="20"/>
    </location>
</feature>
<keyword evidence="1" id="KW-0732">Signal</keyword>
<sequence length="281" mass="30852">MTKINTFFAFFLGSLLTGCAAQKVESAIVTPPADSQVCCSASSQYPYVELQENEAFRFDIDLSSPIGSFPNGNSHFAAYRFNERSQSAVVTLSSFFINDSVFVPEVLLLTDDFQVAEHYSADRFSILPSDAFTRTRYIARFQVDTEKTPYLVIYTSANTLGKSITIDHPAKVRAKEMGEAMPMVTDPTYIKQLGGELLLSVETKKRRPFRAEPQKVKPQSVPALIAPLNVQPESQAFYLSAIEKAVSAGDIPKALSLLDEAKALGVDGAQEAFVKAVNARK</sequence>
<dbReference type="RefSeq" id="WP_055064125.1">
    <property type="nucleotide sequence ID" value="NZ_LBGP01000005.1"/>
</dbReference>
<proteinExistence type="predicted"/>
<organism evidence="2 3">
    <name type="scientific">Vibrio metoecus</name>
    <dbReference type="NCBI Taxonomy" id="1481663"/>
    <lineage>
        <taxon>Bacteria</taxon>
        <taxon>Pseudomonadati</taxon>
        <taxon>Pseudomonadota</taxon>
        <taxon>Gammaproteobacteria</taxon>
        <taxon>Vibrionales</taxon>
        <taxon>Vibrionaceae</taxon>
        <taxon>Vibrio</taxon>
    </lineage>
</organism>
<dbReference type="EMBL" id="LBGP01000005">
    <property type="protein sequence ID" value="KQB03665.1"/>
    <property type="molecule type" value="Genomic_DNA"/>
</dbReference>
<dbReference type="AlphaFoldDB" id="A0A0Q0UIE9"/>
<gene>
    <name evidence="2" type="ORF">XV92_02870</name>
</gene>
<accession>A0A0Q0UIE9</accession>
<evidence type="ECO:0000313" key="2">
    <source>
        <dbReference type="EMBL" id="KQB03665.1"/>
    </source>
</evidence>
<name>A0A0Q0UIE9_VIBMT</name>
<evidence type="ECO:0000256" key="1">
    <source>
        <dbReference type="SAM" id="SignalP"/>
    </source>
</evidence>
<dbReference type="OrthoDB" id="5812146at2"/>
<protein>
    <submittedName>
        <fullName evidence="2">Maltose operon protein</fullName>
    </submittedName>
</protein>
<feature type="chain" id="PRO_5006184645" evidence="1">
    <location>
        <begin position="21"/>
        <end position="281"/>
    </location>
</feature>
<dbReference type="GO" id="GO:0008643">
    <property type="term" value="P:carbohydrate transport"/>
    <property type="evidence" value="ECO:0007669"/>
    <property type="project" value="InterPro"/>
</dbReference>
<dbReference type="GO" id="GO:0042597">
    <property type="term" value="C:periplasmic space"/>
    <property type="evidence" value="ECO:0007669"/>
    <property type="project" value="InterPro"/>
</dbReference>
<dbReference type="PATRIC" id="fig|1481663.12.peg.3076"/>
<dbReference type="Proteomes" id="UP000050491">
    <property type="component" value="Unassembled WGS sequence"/>
</dbReference>
<evidence type="ECO:0000313" key="3">
    <source>
        <dbReference type="Proteomes" id="UP000050491"/>
    </source>
</evidence>
<dbReference type="PROSITE" id="PS51257">
    <property type="entry name" value="PROKAR_LIPOPROTEIN"/>
    <property type="match status" value="1"/>
</dbReference>
<dbReference type="InterPro" id="IPR010794">
    <property type="entry name" value="MalM"/>
</dbReference>
<comment type="caution">
    <text evidence="2">The sequence shown here is derived from an EMBL/GenBank/DDBJ whole genome shotgun (WGS) entry which is preliminary data.</text>
</comment>
<reference evidence="2 3" key="1">
    <citation type="journal article" date="2015" name="Genome Biol. Evol.">
        <title>The Dynamics of Genetic Interactions between Vibrio metoecus and Vibrio cholerae, Two Close Relatives Co-Occurring in the Environment.</title>
        <authorList>
            <person name="Orata F.D."/>
            <person name="Kirchberger P.C."/>
            <person name="Meheust R."/>
            <person name="Barlow E.J."/>
            <person name="Tarr C.L."/>
            <person name="Boucher Y."/>
        </authorList>
    </citation>
    <scope>NUCLEOTIDE SEQUENCE [LARGE SCALE GENOMIC DNA]</scope>
    <source>
        <strain evidence="2 3">YB5B04</strain>
    </source>
</reference>